<dbReference type="Gene3D" id="3.30.300.20">
    <property type="match status" value="1"/>
</dbReference>
<keyword evidence="3" id="KW-1185">Reference proteome</keyword>
<dbReference type="Proteomes" id="UP000325155">
    <property type="component" value="Chromosome"/>
</dbReference>
<dbReference type="EMBL" id="CP043315">
    <property type="protein sequence ID" value="QEK38171.1"/>
    <property type="molecule type" value="Genomic_DNA"/>
</dbReference>
<dbReference type="SUPFAM" id="SSF89919">
    <property type="entry name" value="Ribosome-binding factor A, RbfA"/>
    <property type="match status" value="1"/>
</dbReference>
<gene>
    <name evidence="2" type="ORF">FZC35_02170</name>
</gene>
<evidence type="ECO:0000313" key="2">
    <source>
        <dbReference type="EMBL" id="QEK38171.1"/>
    </source>
</evidence>
<dbReference type="InterPro" id="IPR015946">
    <property type="entry name" value="KH_dom-like_a/b"/>
</dbReference>
<evidence type="ECO:0000256" key="1">
    <source>
        <dbReference type="ARBA" id="ARBA00022517"/>
    </source>
</evidence>
<dbReference type="OrthoDB" id="9805051at2"/>
<organism evidence="2 3">
    <name type="scientific">Candidatus Cytomitobacter indipagum</name>
    <dbReference type="NCBI Taxonomy" id="2601575"/>
    <lineage>
        <taxon>Bacteria</taxon>
        <taxon>Pseudomonadati</taxon>
        <taxon>Pseudomonadota</taxon>
        <taxon>Alphaproteobacteria</taxon>
        <taxon>Holosporales</taxon>
        <taxon>Holosporaceae</taxon>
        <taxon>Candidatus Cytomitobacter</taxon>
    </lineage>
</organism>
<proteinExistence type="predicted"/>
<dbReference type="RefSeq" id="WP_148981018.1">
    <property type="nucleotide sequence ID" value="NZ_CP043315.1"/>
</dbReference>
<dbReference type="AlphaFoldDB" id="A0A5C0UEQ8"/>
<sequence length="107" mass="12968">MSNKPYKRNERLACRLLDMVRKEVWMIHGNICNITYVTLSKDFKYSDVYLQTEDENNIKLLQDSEKEIMRQVRSNWSAKYMPTLRFHIDKKANHMDKMRAIMESEDF</sequence>
<dbReference type="GO" id="GO:0006364">
    <property type="term" value="P:rRNA processing"/>
    <property type="evidence" value="ECO:0007669"/>
    <property type="project" value="InterPro"/>
</dbReference>
<protein>
    <submittedName>
        <fullName evidence="2">Ribosome-binding factor A</fullName>
    </submittedName>
</protein>
<keyword evidence="1" id="KW-0690">Ribosome biogenesis</keyword>
<dbReference type="InterPro" id="IPR000238">
    <property type="entry name" value="RbfA"/>
</dbReference>
<accession>A0A5C0UEQ8</accession>
<dbReference type="KEGG" id="cip:FZC35_02170"/>
<reference evidence="2 3" key="1">
    <citation type="submission" date="2019-08" db="EMBL/GenBank/DDBJ databases">
        <title>Highly reduced genomes of protist endosymbionts show evolutionary convergence.</title>
        <authorList>
            <person name="George E."/>
            <person name="Husnik F."/>
            <person name="Tashyreva D."/>
            <person name="Prokopchuk G."/>
            <person name="Horak A."/>
            <person name="Kwong W.K."/>
            <person name="Lukes J."/>
            <person name="Keeling P.J."/>
        </authorList>
    </citation>
    <scope>NUCLEOTIDE SEQUENCE [LARGE SCALE GENOMIC DNA]</scope>
    <source>
        <strain evidence="2">1605</strain>
    </source>
</reference>
<name>A0A5C0UEQ8_9PROT</name>
<dbReference type="Pfam" id="PF02033">
    <property type="entry name" value="RBFA"/>
    <property type="match status" value="1"/>
</dbReference>
<dbReference type="InterPro" id="IPR023799">
    <property type="entry name" value="RbfA_dom_sf"/>
</dbReference>
<evidence type="ECO:0000313" key="3">
    <source>
        <dbReference type="Proteomes" id="UP000325155"/>
    </source>
</evidence>